<dbReference type="Pfam" id="PF03372">
    <property type="entry name" value="Exo_endo_phos"/>
    <property type="match status" value="1"/>
</dbReference>
<accession>A0A2K3KL93</accession>
<feature type="domain" description="Endonuclease/exonuclease/phosphatase" evidence="1">
    <location>
        <begin position="44"/>
        <end position="150"/>
    </location>
</feature>
<keyword evidence="2" id="KW-0418">Kinase</keyword>
<protein>
    <submittedName>
        <fullName evidence="2">Cysteine-rich receptor-like protein kinase</fullName>
    </submittedName>
</protein>
<reference evidence="2 3" key="2">
    <citation type="journal article" date="2017" name="Front. Plant Sci.">
        <title>Gene Classification and Mining of Molecular Markers Useful in Red Clover (Trifolium pratense) Breeding.</title>
        <authorList>
            <person name="Istvanek J."/>
            <person name="Dluhosova J."/>
            <person name="Dluhos P."/>
            <person name="Patkova L."/>
            <person name="Nedelnik J."/>
            <person name="Repkova J."/>
        </authorList>
    </citation>
    <scope>NUCLEOTIDE SEQUENCE [LARGE SCALE GENOMIC DNA]</scope>
    <source>
        <strain evidence="3">cv. Tatra</strain>
        <tissue evidence="2">Young leaves</tissue>
    </source>
</reference>
<dbReference type="PANTHER" id="PTHR33710:SF64">
    <property type="entry name" value="ENDONUCLEASE_EXONUCLEASE_PHOSPHATASE DOMAIN-CONTAINING PROTEIN"/>
    <property type="match status" value="1"/>
</dbReference>
<proteinExistence type="predicted"/>
<gene>
    <name evidence="2" type="ORF">L195_g055435</name>
</gene>
<dbReference type="Proteomes" id="UP000236291">
    <property type="component" value="Unassembled WGS sequence"/>
</dbReference>
<sequence length="159" mass="18969">GRSGGLLSIWNSKVLSIRRKLIRDHMIWLEGEWGEEKKLVNIVNVYAPCEARRKRALWLDLKELILSQREYRWCIMGDFNAIRDEAERRGSSENSRRDEINDFDEFILESDLIDLPLHGRRFTWCRVGGSSMSRIDRFLISESWYTEWPSSKQWCLDKE</sequence>
<dbReference type="PANTHER" id="PTHR33710">
    <property type="entry name" value="BNAC02G09200D PROTEIN"/>
    <property type="match status" value="1"/>
</dbReference>
<reference evidence="2 3" key="1">
    <citation type="journal article" date="2014" name="Am. J. Bot.">
        <title>Genome assembly and annotation for red clover (Trifolium pratense; Fabaceae).</title>
        <authorList>
            <person name="Istvanek J."/>
            <person name="Jaros M."/>
            <person name="Krenek A."/>
            <person name="Repkova J."/>
        </authorList>
    </citation>
    <scope>NUCLEOTIDE SEQUENCE [LARGE SCALE GENOMIC DNA]</scope>
    <source>
        <strain evidence="3">cv. Tatra</strain>
        <tissue evidence="2">Young leaves</tissue>
    </source>
</reference>
<dbReference type="EMBL" id="ASHM01100968">
    <property type="protein sequence ID" value="PNX67081.1"/>
    <property type="molecule type" value="Genomic_DNA"/>
</dbReference>
<dbReference type="GO" id="GO:0016301">
    <property type="term" value="F:kinase activity"/>
    <property type="evidence" value="ECO:0007669"/>
    <property type="project" value="UniProtKB-KW"/>
</dbReference>
<evidence type="ECO:0000313" key="2">
    <source>
        <dbReference type="EMBL" id="PNX67081.1"/>
    </source>
</evidence>
<feature type="non-terminal residue" evidence="2">
    <location>
        <position position="159"/>
    </location>
</feature>
<dbReference type="InterPro" id="IPR005135">
    <property type="entry name" value="Endo/exonuclease/phosphatase"/>
</dbReference>
<organism evidence="2 3">
    <name type="scientific">Trifolium pratense</name>
    <name type="common">Red clover</name>
    <dbReference type="NCBI Taxonomy" id="57577"/>
    <lineage>
        <taxon>Eukaryota</taxon>
        <taxon>Viridiplantae</taxon>
        <taxon>Streptophyta</taxon>
        <taxon>Embryophyta</taxon>
        <taxon>Tracheophyta</taxon>
        <taxon>Spermatophyta</taxon>
        <taxon>Magnoliopsida</taxon>
        <taxon>eudicotyledons</taxon>
        <taxon>Gunneridae</taxon>
        <taxon>Pentapetalae</taxon>
        <taxon>rosids</taxon>
        <taxon>fabids</taxon>
        <taxon>Fabales</taxon>
        <taxon>Fabaceae</taxon>
        <taxon>Papilionoideae</taxon>
        <taxon>50 kb inversion clade</taxon>
        <taxon>NPAAA clade</taxon>
        <taxon>Hologalegina</taxon>
        <taxon>IRL clade</taxon>
        <taxon>Trifolieae</taxon>
        <taxon>Trifolium</taxon>
    </lineage>
</organism>
<comment type="caution">
    <text evidence="2">The sequence shown here is derived from an EMBL/GenBank/DDBJ whole genome shotgun (WGS) entry which is preliminary data.</text>
</comment>
<dbReference type="AlphaFoldDB" id="A0A2K3KL93"/>
<name>A0A2K3KL93_TRIPR</name>
<keyword evidence="2" id="KW-0808">Transferase</keyword>
<dbReference type="SUPFAM" id="SSF56219">
    <property type="entry name" value="DNase I-like"/>
    <property type="match status" value="1"/>
</dbReference>
<evidence type="ECO:0000259" key="1">
    <source>
        <dbReference type="Pfam" id="PF03372"/>
    </source>
</evidence>
<dbReference type="Gene3D" id="3.60.10.10">
    <property type="entry name" value="Endonuclease/exonuclease/phosphatase"/>
    <property type="match status" value="1"/>
</dbReference>
<keyword evidence="2" id="KW-0675">Receptor</keyword>
<dbReference type="InterPro" id="IPR036691">
    <property type="entry name" value="Endo/exonu/phosph_ase_sf"/>
</dbReference>
<evidence type="ECO:0000313" key="3">
    <source>
        <dbReference type="Proteomes" id="UP000236291"/>
    </source>
</evidence>
<feature type="non-terminal residue" evidence="2">
    <location>
        <position position="1"/>
    </location>
</feature>